<accession>R9ZZ56</accession>
<evidence type="ECO:0000313" key="1">
    <source>
        <dbReference type="EMBL" id="AGO48396.1"/>
    </source>
</evidence>
<sequence>MTTFTITIETEFNRTAYLYNNAQTETLEVKEFETIKEARKEIRRMIREEGYVNHSGNVYNQELRTELITNF</sequence>
<dbReference type="EMBL" id="KC821618">
    <property type="protein sequence ID" value="AGO48396.1"/>
    <property type="molecule type" value="Genomic_DNA"/>
</dbReference>
<dbReference type="KEGG" id="vg:16797039"/>
<proteinExistence type="predicted"/>
<dbReference type="Proteomes" id="UP000014711">
    <property type="component" value="Segment"/>
</dbReference>
<dbReference type="GeneID" id="16797039"/>
<gene>
    <name evidence="1" type="ORF">Phi10:1_gp055</name>
</gene>
<reference evidence="2" key="2">
    <citation type="submission" date="2013-03" db="EMBL/GenBank/DDBJ databases">
        <title>The Cellulophaga phages: a novel, diverse, and globally ubiquitous model system.</title>
        <authorList>
            <person name="Holmfeldt K."/>
            <person name="Solonenko N."/>
            <person name="Shah M."/>
            <person name="Corrier K."/>
            <person name="Riemann L."/>
            <person name="VerBerkmoes N.C."/>
            <person name="Sullivan M.B."/>
        </authorList>
    </citation>
    <scope>NUCLEOTIDE SEQUENCE [LARGE SCALE GENOMIC DNA]</scope>
</reference>
<evidence type="ECO:0000313" key="2">
    <source>
        <dbReference type="Proteomes" id="UP000014711"/>
    </source>
</evidence>
<organism evidence="1 2">
    <name type="scientific">Cellulophaga phage phi10:1</name>
    <dbReference type="NCBI Taxonomy" id="1327981"/>
    <lineage>
        <taxon>Viruses</taxon>
        <taxon>Duplodnaviria</taxon>
        <taxon>Heunggongvirae</taxon>
        <taxon>Uroviricota</taxon>
        <taxon>Caudoviricetes</taxon>
        <taxon>Assiduviridae</taxon>
        <taxon>Cebadecemvirus</taxon>
        <taxon>Cebadecemvirus phi10una</taxon>
    </lineage>
</organism>
<protein>
    <submittedName>
        <fullName evidence="1">Uncharacterized protein</fullName>
    </submittedName>
</protein>
<reference evidence="1 2" key="1">
    <citation type="journal article" date="2013" name="Proc. Natl. Acad. Sci. U.S.A.">
        <title>Twelve previously unknown phage genera are ubiquitous in global oceans.</title>
        <authorList>
            <person name="Holmfeldt K."/>
            <person name="Solonenko N."/>
            <person name="Shah M."/>
            <person name="Corrier K."/>
            <person name="Riemann L."/>
            <person name="Verberkmoes N.C."/>
            <person name="Sullivan M.B."/>
        </authorList>
    </citation>
    <scope>NUCLEOTIDE SEQUENCE [LARGE SCALE GENOMIC DNA]</scope>
    <source>
        <strain evidence="1">Phi10:1</strain>
    </source>
</reference>
<keyword evidence="2" id="KW-1185">Reference proteome</keyword>
<dbReference type="RefSeq" id="YP_008241974.1">
    <property type="nucleotide sequence ID" value="NC_021802.1"/>
</dbReference>
<name>R9ZZ56_9CAUD</name>